<evidence type="ECO:0000313" key="2">
    <source>
        <dbReference type="Proteomes" id="UP000479051"/>
    </source>
</evidence>
<organism evidence="1 2">
    <name type="scientific">Cronobacter phage vB_CsaP_009</name>
    <dbReference type="NCBI Taxonomy" id="2699738"/>
    <lineage>
        <taxon>Viruses</taxon>
        <taxon>Duplodnaviria</taxon>
        <taxon>Heunggongvirae</taxon>
        <taxon>Uroviricota</taxon>
        <taxon>Caudoviricetes</taxon>
        <taxon>Grimontviridae</taxon>
        <taxon>Privateervirus</taxon>
        <taxon>Privateervirus pv009</taxon>
    </lineage>
</organism>
<dbReference type="GeneID" id="55603534"/>
<name>A0A679FE04_9CAUD</name>
<protein>
    <submittedName>
        <fullName evidence="1">Uncharacterized protein</fullName>
    </submittedName>
</protein>
<dbReference type="KEGG" id="vg:55603534"/>
<reference evidence="1 2" key="1">
    <citation type="submission" date="2020-01" db="EMBL/GenBank/DDBJ databases">
        <title>Isolation, characterization and genomic analysis of a lytic bacteriophage vB_CsaP_009 infecting Cronobacter.</title>
        <authorList>
            <person name="Soleimani-Delfan A."/>
            <person name="Shahin K."/>
            <person name="Barazandeh M."/>
            <person name="Komijani M."/>
        </authorList>
    </citation>
    <scope>NUCLEOTIDE SEQUENCE [LARGE SCALE GENOMIC DNA]</scope>
</reference>
<sequence>MIRKYLCRKGEPTYGFDKDFAKVVYDSCKIFQHRDFDEYFFNLCGTIVYTDRWEYVVTEDGKITASMAFHREFDMHVGDCLSVLVALSTGDSRLFGGYKWLYQVAKELKIPFICITRETKPFNYEMVYKRVKI</sequence>
<keyword evidence="2" id="KW-1185">Reference proteome</keyword>
<dbReference type="RefSeq" id="YP_009833479.1">
    <property type="nucleotide sequence ID" value="NC_048664.1"/>
</dbReference>
<dbReference type="EMBL" id="LC519601">
    <property type="protein sequence ID" value="BBU72746.1"/>
    <property type="molecule type" value="Genomic_DNA"/>
</dbReference>
<accession>A0A679FE04</accession>
<dbReference type="Proteomes" id="UP000479051">
    <property type="component" value="Segment"/>
</dbReference>
<proteinExistence type="predicted"/>
<evidence type="ECO:0000313" key="1">
    <source>
        <dbReference type="EMBL" id="BBU72746.1"/>
    </source>
</evidence>